<sequence length="106" mass="12516">MSYIDKVKVLLNIEDDLQDKMLGLIEEMTTQHFTAYTGDFGVPEKFDYMIIEIMIERFNRIGSEGYSKKTLEGLSLEFNQDDFARFNKILKREYPSILENRGFKML</sequence>
<reference evidence="1" key="1">
    <citation type="journal article" date="2021" name="Proc. Natl. Acad. Sci. U.S.A.">
        <title>A Catalog of Tens of Thousands of Viruses from Human Metagenomes Reveals Hidden Associations with Chronic Diseases.</title>
        <authorList>
            <person name="Tisza M.J."/>
            <person name="Buck C.B."/>
        </authorList>
    </citation>
    <scope>NUCLEOTIDE SEQUENCE</scope>
    <source>
        <strain evidence="1">CtM4S20</strain>
    </source>
</reference>
<accession>A0A8S5P9T9</accession>
<dbReference type="Pfam" id="PF05135">
    <property type="entry name" value="Phage_connect_1"/>
    <property type="match status" value="1"/>
</dbReference>
<proteinExistence type="predicted"/>
<organism evidence="1">
    <name type="scientific">Siphoviridae sp. ctM4S20</name>
    <dbReference type="NCBI Taxonomy" id="2825458"/>
    <lineage>
        <taxon>Viruses</taxon>
        <taxon>Duplodnaviria</taxon>
        <taxon>Heunggongvirae</taxon>
        <taxon>Uroviricota</taxon>
        <taxon>Caudoviricetes</taxon>
    </lineage>
</organism>
<protein>
    <submittedName>
        <fullName evidence="1">PORTAL PROTEIN, 15 PROTEIN, HEAD PROTEIN, VIRAL INFECTION, TAILED.2A</fullName>
    </submittedName>
</protein>
<evidence type="ECO:0000313" key="1">
    <source>
        <dbReference type="EMBL" id="DAE02972.1"/>
    </source>
</evidence>
<name>A0A8S5P9T9_9CAUD</name>
<dbReference type="EMBL" id="BK015356">
    <property type="protein sequence ID" value="DAE02972.1"/>
    <property type="molecule type" value="Genomic_DNA"/>
</dbReference>
<dbReference type="InterPro" id="IPR021146">
    <property type="entry name" value="Phage_gp6-like_head-tail"/>
</dbReference>